<evidence type="ECO:0000313" key="3">
    <source>
        <dbReference type="Proteomes" id="UP000630528"/>
    </source>
</evidence>
<dbReference type="Gene3D" id="3.40.190.10">
    <property type="entry name" value="Periplasmic binding protein-like II"/>
    <property type="match status" value="2"/>
</dbReference>
<organism evidence="2 3">
    <name type="scientific">Ramlibacter ginsenosidimutans</name>
    <dbReference type="NCBI Taxonomy" id="502333"/>
    <lineage>
        <taxon>Bacteria</taxon>
        <taxon>Pseudomonadati</taxon>
        <taxon>Pseudomonadota</taxon>
        <taxon>Betaproteobacteria</taxon>
        <taxon>Burkholderiales</taxon>
        <taxon>Comamonadaceae</taxon>
        <taxon>Ramlibacter</taxon>
    </lineage>
</organism>
<keyword evidence="1" id="KW-0812">Transmembrane</keyword>
<name>A0A934WN31_9BURK</name>
<reference evidence="2" key="2">
    <citation type="submission" date="2021-01" db="EMBL/GenBank/DDBJ databases">
        <authorList>
            <person name="Kang M."/>
        </authorList>
    </citation>
    <scope>NUCLEOTIDE SEQUENCE</scope>
    <source>
        <strain evidence="2">KACC 17527</strain>
    </source>
</reference>
<feature type="transmembrane region" description="Helical" evidence="1">
    <location>
        <begin position="351"/>
        <end position="373"/>
    </location>
</feature>
<dbReference type="EMBL" id="JAEPWM010000005">
    <property type="protein sequence ID" value="MBK6007220.1"/>
    <property type="molecule type" value="Genomic_DNA"/>
</dbReference>
<gene>
    <name evidence="2" type="ORF">JJB11_14060</name>
</gene>
<protein>
    <submittedName>
        <fullName evidence="2">ABC transporter substrate-binding protein</fullName>
    </submittedName>
</protein>
<dbReference type="Pfam" id="PF16868">
    <property type="entry name" value="NMT1_3"/>
    <property type="match status" value="1"/>
</dbReference>
<evidence type="ECO:0000313" key="2">
    <source>
        <dbReference type="EMBL" id="MBK6007220.1"/>
    </source>
</evidence>
<dbReference type="Proteomes" id="UP000630528">
    <property type="component" value="Unassembled WGS sequence"/>
</dbReference>
<dbReference type="PANTHER" id="PTHR42941">
    <property type="entry name" value="SLL1037 PROTEIN"/>
    <property type="match status" value="1"/>
</dbReference>
<keyword evidence="1" id="KW-1133">Transmembrane helix</keyword>
<dbReference type="PANTHER" id="PTHR42941:SF1">
    <property type="entry name" value="SLL1037 PROTEIN"/>
    <property type="match status" value="1"/>
</dbReference>
<dbReference type="SUPFAM" id="SSF53850">
    <property type="entry name" value="Periplasmic binding protein-like II"/>
    <property type="match status" value="1"/>
</dbReference>
<dbReference type="RefSeq" id="WP_201172149.1">
    <property type="nucleotide sequence ID" value="NZ_JAEPWM010000005.1"/>
</dbReference>
<dbReference type="InterPro" id="IPR011852">
    <property type="entry name" value="TRAP_TAXI"/>
</dbReference>
<keyword evidence="1" id="KW-0472">Membrane</keyword>
<comment type="caution">
    <text evidence="2">The sequence shown here is derived from an EMBL/GenBank/DDBJ whole genome shotgun (WGS) entry which is preliminary data.</text>
</comment>
<evidence type="ECO:0000256" key="1">
    <source>
        <dbReference type="SAM" id="Phobius"/>
    </source>
</evidence>
<feature type="transmembrane region" description="Helical" evidence="1">
    <location>
        <begin position="17"/>
        <end position="39"/>
    </location>
</feature>
<reference evidence="2" key="1">
    <citation type="journal article" date="2012" name="J. Microbiol. Biotechnol.">
        <title>Ramlibacter ginsenosidimutans sp. nov., with ginsenoside-converting activity.</title>
        <authorList>
            <person name="Wang L."/>
            <person name="An D.S."/>
            <person name="Kim S.G."/>
            <person name="Jin F.X."/>
            <person name="Kim S.C."/>
            <person name="Lee S.T."/>
            <person name="Im W.T."/>
        </authorList>
    </citation>
    <scope>NUCLEOTIDE SEQUENCE</scope>
    <source>
        <strain evidence="2">KACC 17527</strain>
    </source>
</reference>
<proteinExistence type="predicted"/>
<sequence>MKPAEAVHGHLATLREVLLPAVPLVLLAVGGLVLAYWWLDPSPPKHVVLATGPARSAYDTFGQRYRAALARYGIDVTLRPTQGSLENLQLLREGRADVAFVQGGIGTPQPGDAQELVTLGSLFVEPLWLFYREDVYPDEVERTPGLRQLSSLPQLQGLAVNVGNAGSGLPVLMQKLFEANRMDAATLQITRLEETPATAALLDGQLDALVFASAPEALMVQMLLATPGIRLMDFGESEAYSRRFPFLTPVVLPQGVVDLASGQPPADVRLVATTTELLAREDTHPALQELFAQAAVDIHGDAGWFHRAGAFPAIQRSGYPVSQEAERTYRTGQPFLQRWMPFWIANLVGRMWVVAGLVLALVLPFTRIVPPLYRFHVRSRVFRWYGRLRQLERTLQEQPGRAPEVLRELDALDERVDRIAVPLSYADELYDLRNNIDAVRRRARMAIAHESSQALPMA</sequence>
<accession>A0A934WN31</accession>
<keyword evidence="3" id="KW-1185">Reference proteome</keyword>
<dbReference type="AlphaFoldDB" id="A0A934WN31"/>